<proteinExistence type="predicted"/>
<feature type="compositionally biased region" description="Basic and acidic residues" evidence="1">
    <location>
        <begin position="819"/>
        <end position="831"/>
    </location>
</feature>
<organism evidence="4 5">
    <name type="scientific">Mycena chlorophos</name>
    <name type="common">Agaric fungus</name>
    <name type="synonym">Agaricus chlorophos</name>
    <dbReference type="NCBI Taxonomy" id="658473"/>
    <lineage>
        <taxon>Eukaryota</taxon>
        <taxon>Fungi</taxon>
        <taxon>Dikarya</taxon>
        <taxon>Basidiomycota</taxon>
        <taxon>Agaricomycotina</taxon>
        <taxon>Agaricomycetes</taxon>
        <taxon>Agaricomycetidae</taxon>
        <taxon>Agaricales</taxon>
        <taxon>Marasmiineae</taxon>
        <taxon>Mycenaceae</taxon>
        <taxon>Mycena</taxon>
    </lineage>
</organism>
<keyword evidence="2" id="KW-0472">Membrane</keyword>
<dbReference type="AlphaFoldDB" id="A0A8H6WQD2"/>
<dbReference type="Pfam" id="PF10395">
    <property type="entry name" value="Utp8_b_propeller"/>
    <property type="match status" value="1"/>
</dbReference>
<name>A0A8H6WQD2_MYCCL</name>
<dbReference type="PANTHER" id="PTHR15633:SF2">
    <property type="entry name" value="NUCLEOLAR PROTEIN 11"/>
    <property type="match status" value="1"/>
</dbReference>
<dbReference type="EMBL" id="JACAZE010000001">
    <property type="protein sequence ID" value="KAF7323223.1"/>
    <property type="molecule type" value="Genomic_DNA"/>
</dbReference>
<gene>
    <name evidence="4" type="ORF">HMN09_00103000</name>
</gene>
<feature type="region of interest" description="Disordered" evidence="1">
    <location>
        <begin position="819"/>
        <end position="838"/>
    </location>
</feature>
<feature type="transmembrane region" description="Helical" evidence="2">
    <location>
        <begin position="23"/>
        <end position="42"/>
    </location>
</feature>
<evidence type="ECO:0000313" key="4">
    <source>
        <dbReference type="EMBL" id="KAF7323223.1"/>
    </source>
</evidence>
<sequence>MRIPLYDRISSRRCTRVIAPRSALPQICILLPVALSALLILGGMLHHGRRRCKKAHISSSAPVFVPLGQLSLNLVNISLLAIALDCLSRPPAGYIDAARTMQRHSTGCRFLLIRVATWRDTDIDAWGGAGTGLGLVLGVYLVNIFATYEKVASEGYITTTVQGDGVHVLDLATLHPVISHTLGPSTSFSCPSVSVADSQKNVCTTYSVVASSADVELDACGRTIWVWREDTSSTDRSSQKKKAAMMPHTVTDLYACTSQNILLASPDGDWTLVDSDLKVRSTVPATTSSSVTVKSFVFASTFLPTYSGNTTVVSLEKTQDSTMNLRLLVLLDSELVEVGRCTLPIQADQITTASCSPSGFLTVLSKSGSWSSFQIEATSDGITVFEAAQAVSLTGLTFIGGDDDEEISLVPLNTSLVLLVGVALSPRRVVLLLWDLQYAVLLASHTFSIPSALSSLPQISITASVTKSSSPQALLLLSAASGDSAPPKSARSSIFAVPITCPNSSTLGNAMGRAAAGAQWLTLLASEETSRTKVLRSVQQALAKKDAAAAEAAFFAWEANEREAESGFGHSFVSDLLNSVLQANGAYASRITKLLLEKRVVSASMVDGGLLAALKLQGDWNAIALCTETVLDISESDLVYILRVVIENTRASANAMDVDAPMGKVPSLATYLNACVRYRTSSTALRVAIHQQLNQAEDILAVLDLLDQWILHWRTAQVVVMPPKRSVHKDAFGASVIADSWPPQPQDAARPPLPRILAFLHPVLDASFLTLLQHSPAHVTLRRISEHIEPEVRLTEQVDALRGPLEIFALAQAKAVRDAKEEKQNAKEGSSKRKKMHERNAMAVGGLYQLEELVL</sequence>
<accession>A0A8H6WQD2</accession>
<keyword evidence="5" id="KW-1185">Reference proteome</keyword>
<evidence type="ECO:0000256" key="2">
    <source>
        <dbReference type="SAM" id="Phobius"/>
    </source>
</evidence>
<evidence type="ECO:0000313" key="5">
    <source>
        <dbReference type="Proteomes" id="UP000613580"/>
    </source>
</evidence>
<dbReference type="OrthoDB" id="4349954at2759"/>
<dbReference type="PANTHER" id="PTHR15633">
    <property type="entry name" value="NUCLEOLAR PROTEIN 11"/>
    <property type="match status" value="1"/>
</dbReference>
<protein>
    <recommendedName>
        <fullName evidence="3">Utp8 beta-propeller domain-containing protein</fullName>
    </recommendedName>
</protein>
<reference evidence="4" key="1">
    <citation type="submission" date="2020-05" db="EMBL/GenBank/DDBJ databases">
        <title>Mycena genomes resolve the evolution of fungal bioluminescence.</title>
        <authorList>
            <person name="Tsai I.J."/>
        </authorList>
    </citation>
    <scope>NUCLEOTIDE SEQUENCE</scope>
    <source>
        <strain evidence="4">110903Hualien_Pintung</strain>
    </source>
</reference>
<keyword evidence="2" id="KW-0812">Transmembrane</keyword>
<dbReference type="GO" id="GO:0030490">
    <property type="term" value="P:maturation of SSU-rRNA"/>
    <property type="evidence" value="ECO:0007669"/>
    <property type="project" value="InterPro"/>
</dbReference>
<evidence type="ECO:0000256" key="1">
    <source>
        <dbReference type="SAM" id="MobiDB-lite"/>
    </source>
</evidence>
<keyword evidence="2" id="KW-1133">Transmembrane helix</keyword>
<comment type="caution">
    <text evidence="4">The sequence shown here is derived from an EMBL/GenBank/DDBJ whole genome shotgun (WGS) entry which is preliminary data.</text>
</comment>
<evidence type="ECO:0000259" key="3">
    <source>
        <dbReference type="Pfam" id="PF10395"/>
    </source>
</evidence>
<dbReference type="InterPro" id="IPR018843">
    <property type="entry name" value="Utp8_b-prop"/>
</dbReference>
<feature type="domain" description="Utp8 beta-propeller" evidence="3">
    <location>
        <begin position="177"/>
        <end position="473"/>
    </location>
</feature>
<dbReference type="InterPro" id="IPR042859">
    <property type="entry name" value="NOL11"/>
</dbReference>
<dbReference type="GO" id="GO:0003723">
    <property type="term" value="F:RNA binding"/>
    <property type="evidence" value="ECO:0007669"/>
    <property type="project" value="TreeGrafter"/>
</dbReference>
<dbReference type="GO" id="GO:0005730">
    <property type="term" value="C:nucleolus"/>
    <property type="evidence" value="ECO:0007669"/>
    <property type="project" value="TreeGrafter"/>
</dbReference>
<dbReference type="Proteomes" id="UP000613580">
    <property type="component" value="Unassembled WGS sequence"/>
</dbReference>